<keyword evidence="1" id="KW-1185">Reference proteome</keyword>
<dbReference type="Proteomes" id="UP000036681">
    <property type="component" value="Unplaced"/>
</dbReference>
<reference evidence="2" key="1">
    <citation type="submission" date="2017-02" db="UniProtKB">
        <authorList>
            <consortium name="WormBaseParasite"/>
        </authorList>
    </citation>
    <scope>IDENTIFICATION</scope>
</reference>
<protein>
    <submittedName>
        <fullName evidence="2">Secreted protein</fullName>
    </submittedName>
</protein>
<accession>A0A0M3I8Q7</accession>
<organism evidence="1 2">
    <name type="scientific">Ascaris lumbricoides</name>
    <name type="common">Giant roundworm</name>
    <dbReference type="NCBI Taxonomy" id="6252"/>
    <lineage>
        <taxon>Eukaryota</taxon>
        <taxon>Metazoa</taxon>
        <taxon>Ecdysozoa</taxon>
        <taxon>Nematoda</taxon>
        <taxon>Chromadorea</taxon>
        <taxon>Rhabditida</taxon>
        <taxon>Spirurina</taxon>
        <taxon>Ascaridomorpha</taxon>
        <taxon>Ascaridoidea</taxon>
        <taxon>Ascarididae</taxon>
        <taxon>Ascaris</taxon>
    </lineage>
</organism>
<proteinExistence type="predicted"/>
<evidence type="ECO:0000313" key="1">
    <source>
        <dbReference type="Proteomes" id="UP000036681"/>
    </source>
</evidence>
<evidence type="ECO:0000313" key="2">
    <source>
        <dbReference type="WBParaSite" id="ALUE_0001375701-mRNA-1"/>
    </source>
</evidence>
<dbReference type="WBParaSite" id="ALUE_0001375701-mRNA-1">
    <property type="protein sequence ID" value="ALUE_0001375701-mRNA-1"/>
    <property type="gene ID" value="ALUE_0001375701"/>
</dbReference>
<dbReference type="AlphaFoldDB" id="A0A0M3I8Q7"/>
<name>A0A0M3I8Q7_ASCLU</name>
<sequence length="160" mass="18055">MRCVRVVRRPCCVAQLVCALAGHIALRRDGVCSETRVACSERCQQRTRPLKWKATRRVARLTATSLFYRRLRNTAVIYMCGLFVMDSLLKQIVLDPLPARTRAALITSFQSRGQPTTGNEGKQVFVSAFSMLYRTDVLSEVNGFSIRLLINCLIGNVCFH</sequence>